<dbReference type="Gene3D" id="3.40.50.10750">
    <property type="entry name" value="Isocitrate/Isopropylmalate dehydrogenase-like"/>
    <property type="match status" value="1"/>
</dbReference>
<reference evidence="13 16" key="2">
    <citation type="submission" date="2016-01" db="EMBL/GenBank/DDBJ databases">
        <authorList>
            <person name="Varghese N."/>
        </authorList>
    </citation>
    <scope>NUCLEOTIDE SEQUENCE [LARGE SCALE GENOMIC DNA]</scope>
    <source>
        <strain evidence="13 16">HL-91</strain>
    </source>
</reference>
<evidence type="ECO:0000313" key="16">
    <source>
        <dbReference type="Proteomes" id="UP000182045"/>
    </source>
</evidence>
<keyword evidence="7" id="KW-0511">Multifunctional enzyme</keyword>
<comment type="similarity">
    <text evidence="4">In the C-terminal section; belongs to the phosphate acetyltransferase and butyryltransferase family.</text>
</comment>
<dbReference type="InterPro" id="IPR042112">
    <property type="entry name" value="P_AcTrfase_dom2"/>
</dbReference>
<dbReference type="RefSeq" id="WP_072245768.1">
    <property type="nucleotide sequence ID" value="NZ_FBYC01000004.1"/>
</dbReference>
<dbReference type="InterPro" id="IPR037062">
    <property type="entry name" value="Malic_N_dom_sf"/>
</dbReference>
<dbReference type="STRING" id="1666912.Ga0058931_1478"/>
<feature type="domain" description="Malic enzyme N-terminal" evidence="12">
    <location>
        <begin position="22"/>
        <end position="155"/>
    </location>
</feature>
<evidence type="ECO:0000256" key="6">
    <source>
        <dbReference type="ARBA" id="ARBA00023002"/>
    </source>
</evidence>
<protein>
    <submittedName>
        <fullName evidence="13 14">Malate dehydrogenase (Oxaloacetate-decarboxylating)(NADP+)</fullName>
    </submittedName>
</protein>
<evidence type="ECO:0000259" key="12">
    <source>
        <dbReference type="SMART" id="SM01274"/>
    </source>
</evidence>
<dbReference type="PANTHER" id="PTHR43237:SF4">
    <property type="entry name" value="NADP-DEPENDENT MALIC ENZYME"/>
    <property type="match status" value="1"/>
</dbReference>
<dbReference type="PATRIC" id="fig|1666912.4.peg.266"/>
<keyword evidence="10" id="KW-0521">NADP</keyword>
<dbReference type="PIRSF" id="PIRSF036684">
    <property type="entry name" value="ME_PTA"/>
    <property type="match status" value="1"/>
</dbReference>
<organism evidence="14 15">
    <name type="scientific">Roseibaca calidilacus</name>
    <dbReference type="NCBI Taxonomy" id="1666912"/>
    <lineage>
        <taxon>Bacteria</taxon>
        <taxon>Pseudomonadati</taxon>
        <taxon>Pseudomonadota</taxon>
        <taxon>Alphaproteobacteria</taxon>
        <taxon>Rhodobacterales</taxon>
        <taxon>Paracoccaceae</taxon>
        <taxon>Roseinatronobacter</taxon>
    </lineage>
</organism>
<dbReference type="Pfam" id="PF01515">
    <property type="entry name" value="PTA_PTB"/>
    <property type="match status" value="1"/>
</dbReference>
<dbReference type="Gene3D" id="3.40.50.10950">
    <property type="match status" value="1"/>
</dbReference>
<accession>A0A0P7W215</accession>
<dbReference type="FunFam" id="3.40.50.720:FF:000095">
    <property type="entry name" value="NADP-dependent malic enzyme"/>
    <property type="match status" value="1"/>
</dbReference>
<dbReference type="Proteomes" id="UP000182045">
    <property type="component" value="Unassembled WGS sequence"/>
</dbReference>
<dbReference type="SMART" id="SM01274">
    <property type="entry name" value="malic"/>
    <property type="match status" value="1"/>
</dbReference>
<dbReference type="GO" id="GO:0016616">
    <property type="term" value="F:oxidoreductase activity, acting on the CH-OH group of donors, NAD or NADP as acceptor"/>
    <property type="evidence" value="ECO:0007669"/>
    <property type="project" value="InterPro"/>
</dbReference>
<dbReference type="GO" id="GO:0016746">
    <property type="term" value="F:acyltransferase activity"/>
    <property type="evidence" value="ECO:0007669"/>
    <property type="project" value="InterPro"/>
</dbReference>
<dbReference type="FunFam" id="3.40.50.10380:FF:000003">
    <property type="entry name" value="NADP-dependent malic enzyme"/>
    <property type="match status" value="1"/>
</dbReference>
<dbReference type="CDD" id="cd05311">
    <property type="entry name" value="NAD_bind_2_malic_enz"/>
    <property type="match status" value="1"/>
</dbReference>
<feature type="active site" description="Proton acceptor" evidence="8">
    <location>
        <position position="98"/>
    </location>
</feature>
<dbReference type="GO" id="GO:0004470">
    <property type="term" value="F:malic enzyme activity"/>
    <property type="evidence" value="ECO:0007669"/>
    <property type="project" value="InterPro"/>
</dbReference>
<dbReference type="EMBL" id="LJSG01000020">
    <property type="protein sequence ID" value="KPP89939.1"/>
    <property type="molecule type" value="Genomic_DNA"/>
</dbReference>
<evidence type="ECO:0000313" key="15">
    <source>
        <dbReference type="Proteomes" id="UP000050413"/>
    </source>
</evidence>
<keyword evidence="6" id="KW-0560">Oxidoreductase</keyword>
<evidence type="ECO:0000256" key="7">
    <source>
        <dbReference type="ARBA" id="ARBA00023268"/>
    </source>
</evidence>
<comment type="similarity">
    <text evidence="3">In the N-terminal section; belongs to the malic enzymes family.</text>
</comment>
<dbReference type="EMBL" id="FBYC01000004">
    <property type="protein sequence ID" value="CUX81039.1"/>
    <property type="molecule type" value="Genomic_DNA"/>
</dbReference>
<dbReference type="PANTHER" id="PTHR43237">
    <property type="entry name" value="NADP-DEPENDENT MALIC ENZYME"/>
    <property type="match status" value="1"/>
</dbReference>
<dbReference type="InterPro" id="IPR042113">
    <property type="entry name" value="P_AcTrfase_dom1"/>
</dbReference>
<feature type="binding site" evidence="10">
    <location>
        <begin position="80"/>
        <end position="87"/>
    </location>
    <ligand>
        <name>NADP(+)</name>
        <dbReference type="ChEBI" id="CHEBI:58349"/>
    </ligand>
</feature>
<dbReference type="Proteomes" id="UP000050413">
    <property type="component" value="Unassembled WGS sequence"/>
</dbReference>
<dbReference type="InterPro" id="IPR036291">
    <property type="entry name" value="NAD(P)-bd_dom_sf"/>
</dbReference>
<name>A0A0P7W215_9RHOB</name>
<evidence type="ECO:0000259" key="11">
    <source>
        <dbReference type="SMART" id="SM00919"/>
    </source>
</evidence>
<dbReference type="OrthoDB" id="9805787at2"/>
<feature type="domain" description="Malic enzyme NAD-binding" evidence="11">
    <location>
        <begin position="167"/>
        <end position="404"/>
    </location>
</feature>
<feature type="binding site" evidence="9">
    <location>
        <position position="141"/>
    </location>
    <ligand>
        <name>a divalent metal cation</name>
        <dbReference type="ChEBI" id="CHEBI:60240"/>
    </ligand>
</feature>
<feature type="binding site" evidence="10">
    <location>
        <position position="166"/>
    </location>
    <ligand>
        <name>a divalent metal cation</name>
        <dbReference type="ChEBI" id="CHEBI:60240"/>
    </ligand>
</feature>
<dbReference type="InterPro" id="IPR002505">
    <property type="entry name" value="PTA_PTB"/>
</dbReference>
<dbReference type="AlphaFoldDB" id="A0A0P7W215"/>
<dbReference type="GO" id="GO:0006108">
    <property type="term" value="P:malate metabolic process"/>
    <property type="evidence" value="ECO:0007669"/>
    <property type="project" value="InterPro"/>
</dbReference>
<comment type="cofactor">
    <cofactor evidence="1">
        <name>Mn(2+)</name>
        <dbReference type="ChEBI" id="CHEBI:29035"/>
    </cofactor>
</comment>
<evidence type="ECO:0000313" key="13">
    <source>
        <dbReference type="EMBL" id="CUX81039.1"/>
    </source>
</evidence>
<keyword evidence="5 9" id="KW-0479">Metal-binding</keyword>
<dbReference type="InterPro" id="IPR012188">
    <property type="entry name" value="ME_PTA"/>
</dbReference>
<evidence type="ECO:0000256" key="4">
    <source>
        <dbReference type="ARBA" id="ARBA00008756"/>
    </source>
</evidence>
<dbReference type="GO" id="GO:0051287">
    <property type="term" value="F:NAD binding"/>
    <property type="evidence" value="ECO:0007669"/>
    <property type="project" value="InterPro"/>
</dbReference>
<feature type="binding site" evidence="10">
    <location>
        <position position="291"/>
    </location>
    <ligand>
        <name>a divalent metal cation</name>
        <dbReference type="ChEBI" id="CHEBI:60240"/>
    </ligand>
</feature>
<dbReference type="SUPFAM" id="SSF53659">
    <property type="entry name" value="Isocitrate/Isopropylmalate dehydrogenase-like"/>
    <property type="match status" value="1"/>
</dbReference>
<evidence type="ECO:0000256" key="3">
    <source>
        <dbReference type="ARBA" id="ARBA00007686"/>
    </source>
</evidence>
<dbReference type="Gene3D" id="3.40.50.10380">
    <property type="entry name" value="Malic enzyme, N-terminal domain"/>
    <property type="match status" value="1"/>
</dbReference>
<evidence type="ECO:0000256" key="9">
    <source>
        <dbReference type="PIRSR" id="PIRSR036684-2"/>
    </source>
</evidence>
<dbReference type="Pfam" id="PF03949">
    <property type="entry name" value="Malic_M"/>
    <property type="match status" value="1"/>
</dbReference>
<keyword evidence="16" id="KW-1185">Reference proteome</keyword>
<dbReference type="SUPFAM" id="SSF53223">
    <property type="entry name" value="Aminoacid dehydrogenase-like, N-terminal domain"/>
    <property type="match status" value="1"/>
</dbReference>
<proteinExistence type="inferred from homology"/>
<dbReference type="SUPFAM" id="SSF51735">
    <property type="entry name" value="NAD(P)-binding Rossmann-fold domains"/>
    <property type="match status" value="1"/>
</dbReference>
<evidence type="ECO:0000256" key="10">
    <source>
        <dbReference type="PIRSR" id="PIRSR036684-3"/>
    </source>
</evidence>
<evidence type="ECO:0000313" key="14">
    <source>
        <dbReference type="EMBL" id="KPP89939.1"/>
    </source>
</evidence>
<dbReference type="Gene3D" id="3.40.50.720">
    <property type="entry name" value="NAD(P)-binding Rossmann-like Domain"/>
    <property type="match status" value="1"/>
</dbReference>
<evidence type="ECO:0000256" key="2">
    <source>
        <dbReference type="ARBA" id="ARBA00001946"/>
    </source>
</evidence>
<dbReference type="GO" id="GO:0046872">
    <property type="term" value="F:metal ion binding"/>
    <property type="evidence" value="ECO:0007669"/>
    <property type="project" value="UniProtKB-KW"/>
</dbReference>
<evidence type="ECO:0000256" key="8">
    <source>
        <dbReference type="PIRSR" id="PIRSR036684-1"/>
    </source>
</evidence>
<dbReference type="InterPro" id="IPR012302">
    <property type="entry name" value="Malic_NAD-bd"/>
</dbReference>
<dbReference type="InterPro" id="IPR012301">
    <property type="entry name" value="Malic_N_dom"/>
</dbReference>
<evidence type="ECO:0000256" key="1">
    <source>
        <dbReference type="ARBA" id="ARBA00001936"/>
    </source>
</evidence>
<gene>
    <name evidence="14" type="primary">maeB</name>
    <name evidence="13" type="ORF">Ga0058931_1478</name>
    <name evidence="14" type="ORF">HLUCCA05_07180</name>
</gene>
<comment type="caution">
    <text evidence="14">The sequence shown here is derived from an EMBL/GenBank/DDBJ whole genome shotgun (WGS) entry which is preliminary data.</text>
</comment>
<dbReference type="InterPro" id="IPR051674">
    <property type="entry name" value="Malate_Decarboxylase"/>
</dbReference>
<dbReference type="Pfam" id="PF00390">
    <property type="entry name" value="malic"/>
    <property type="match status" value="1"/>
</dbReference>
<dbReference type="InterPro" id="IPR045213">
    <property type="entry name" value="Malic_NAD-bd_bact_type"/>
</dbReference>
<dbReference type="InterPro" id="IPR046346">
    <property type="entry name" value="Aminoacid_DH-like_N_sf"/>
</dbReference>
<sequence length="759" mass="81444">MTEQTHDDNRHPALLYHEYPRPGKLEIRATKPLANGYDLSRAYSPGVAEACLEIKANPENAARYTTRGNLVAVVSNGTAVLGLGNIGALASKPVMEGKAVLFKKFANIDCFDIELNEPDPVKLAEIVCALEPTFGAINLEDIKAPDCFIVEKICRERMGIPVFHDDQHGTAIVVGAAATNALRVAGKRFEDIKIVSTGGGAAGIACLNMLLKLGVKRENVFLCDIHGLVHAGREVDMNPQKAAFAQATDARSLDDVIDGADLFLGLSGPGALTPAHVARMAARPIIFALANPTPEILPDQVREVAPDAIIATGRSDFPNQVNNVLCFPFIFRGALDVGATEINDAMQIGCVEGIAALARATTSAEAAAAYKGEQLSFGPDYLIPKPFDPRLMGIVASSVARAAMESGVAKRPLADLDAYKQGLDASVFRSAMIMRPVFEAARAASRRIVFAEGEDERVLRAASAMLEETTEVPILIGRPKVVANRLERAGLSIKPGTDFELVNPQDDPRYRDYWQSYHQIMQRRGVTPELARAILRTNTTAIGAIMVHRGDADSLICGTFGQYLWHLNYVTQILGGPERHAVGALSLMIQQEGNLFVADTQVHPNPTPEQIVETTIGAARHVRRFGLDPKIALCSHSQFGNLDTPSGRNMRAALGILDSMGLDFDYEGEMHVDAALDPDLRARLLPDARFSGPANVLIFANTDAASGVRNILKTRAGALEVGPILMGMGNTAHIVTPSITARGLLNMTALAGTPVAHYG</sequence>
<dbReference type="SMART" id="SM00919">
    <property type="entry name" value="Malic_M"/>
    <property type="match status" value="1"/>
</dbReference>
<comment type="cofactor">
    <cofactor evidence="2">
        <name>Mg(2+)</name>
        <dbReference type="ChEBI" id="CHEBI:18420"/>
    </cofactor>
</comment>
<evidence type="ECO:0000256" key="5">
    <source>
        <dbReference type="ARBA" id="ARBA00022723"/>
    </source>
</evidence>
<reference evidence="14 15" key="1">
    <citation type="submission" date="2015-09" db="EMBL/GenBank/DDBJ databases">
        <title>Identification and resolution of microdiversity through metagenomic sequencing of parallel consortia.</title>
        <authorList>
            <person name="Nelson W.C."/>
            <person name="Romine M.F."/>
            <person name="Lindemann S.R."/>
        </authorList>
    </citation>
    <scope>NUCLEOTIDE SEQUENCE [LARGE SCALE GENOMIC DNA]</scope>
    <source>
        <strain evidence="14">HL-91</strain>
    </source>
</reference>
<feature type="binding site" evidence="9">
    <location>
        <position position="140"/>
    </location>
    <ligand>
        <name>a divalent metal cation</name>
        <dbReference type="ChEBI" id="CHEBI:60240"/>
    </ligand>
</feature>